<accession>A0A511KFS7</accession>
<evidence type="ECO:0000256" key="1">
    <source>
        <dbReference type="ARBA" id="ARBA00009740"/>
    </source>
</evidence>
<dbReference type="PANTHER" id="PTHR31360:SF0">
    <property type="entry name" value="OIL BODY-ASSOCIATED PROTEIN 1B"/>
    <property type="match status" value="1"/>
</dbReference>
<dbReference type="EMBL" id="BJWK01000007">
    <property type="protein sequence ID" value="GEM09219.1"/>
    <property type="molecule type" value="Genomic_DNA"/>
</dbReference>
<sequence length="267" mass="30144">MMMDVGTFDDARSGPTDEYIAQSAMLSFAPVNAIHQHVQGFHSYADSRGTLVPAHHYCACPKHTGEKALMRQCVIYDSDKADARLIGVEYIVAEEIFKTLPEDEKKYWHSHKYEVESGQLVLKTKNWVPGVVEDAAEQAEMKQLHTTYGKTIHTWAFDEHPDLPLGPPRLMMSFTGDDQVDPQVLETRDKVLGVSTSHKRELRSKYLNTTYEPVQGADHWEHTKDKGLAFEAKVVKMEQPKQGSGRMATWKGQQSLEDVLSSSVKPQ</sequence>
<evidence type="ECO:0000256" key="2">
    <source>
        <dbReference type="SAM" id="MobiDB-lite"/>
    </source>
</evidence>
<organism evidence="3 4">
    <name type="scientific">Rhodotorula toruloides</name>
    <name type="common">Yeast</name>
    <name type="synonym">Rhodosporidium toruloides</name>
    <dbReference type="NCBI Taxonomy" id="5286"/>
    <lineage>
        <taxon>Eukaryota</taxon>
        <taxon>Fungi</taxon>
        <taxon>Dikarya</taxon>
        <taxon>Basidiomycota</taxon>
        <taxon>Pucciniomycotina</taxon>
        <taxon>Microbotryomycetes</taxon>
        <taxon>Sporidiobolales</taxon>
        <taxon>Sporidiobolaceae</taxon>
        <taxon>Rhodotorula</taxon>
    </lineage>
</organism>
<dbReference type="Pfam" id="PF06884">
    <property type="entry name" value="DUF1264"/>
    <property type="match status" value="1"/>
</dbReference>
<reference evidence="3 4" key="1">
    <citation type="submission" date="2019-07" db="EMBL/GenBank/DDBJ databases">
        <title>Rhodotorula toruloides NBRC10032 genome sequencing.</title>
        <authorList>
            <person name="Shida Y."/>
            <person name="Takaku H."/>
            <person name="Ogasawara W."/>
            <person name="Mori K."/>
        </authorList>
    </citation>
    <scope>NUCLEOTIDE SEQUENCE [LARGE SCALE GENOMIC DNA]</scope>
    <source>
        <strain evidence="3 4">NBRC10032</strain>
    </source>
</reference>
<evidence type="ECO:0000313" key="3">
    <source>
        <dbReference type="EMBL" id="GEM09219.1"/>
    </source>
</evidence>
<dbReference type="PANTHER" id="PTHR31360">
    <property type="match status" value="1"/>
</dbReference>
<comment type="similarity">
    <text evidence="1">Belongs to the OBAP family.</text>
</comment>
<gene>
    <name evidence="3" type="ORF">Rt10032_c07g3236</name>
</gene>
<dbReference type="AlphaFoldDB" id="A0A511KFS7"/>
<dbReference type="Proteomes" id="UP000321518">
    <property type="component" value="Unassembled WGS sequence"/>
</dbReference>
<evidence type="ECO:0000313" key="4">
    <source>
        <dbReference type="Proteomes" id="UP000321518"/>
    </source>
</evidence>
<feature type="compositionally biased region" description="Polar residues" evidence="2">
    <location>
        <begin position="251"/>
        <end position="267"/>
    </location>
</feature>
<comment type="caution">
    <text evidence="3">The sequence shown here is derived from an EMBL/GenBank/DDBJ whole genome shotgun (WGS) entry which is preliminary data.</text>
</comment>
<dbReference type="OrthoDB" id="1901244at2759"/>
<dbReference type="InterPro" id="IPR010686">
    <property type="entry name" value="OBAP-like"/>
</dbReference>
<proteinExistence type="inferred from homology"/>
<feature type="region of interest" description="Disordered" evidence="2">
    <location>
        <begin position="238"/>
        <end position="267"/>
    </location>
</feature>
<name>A0A511KFS7_RHOTO</name>
<protein>
    <submittedName>
        <fullName evidence="3">DUF1264 domain protein</fullName>
    </submittedName>
</protein>